<evidence type="ECO:0000256" key="2">
    <source>
        <dbReference type="ARBA" id="ARBA00007316"/>
    </source>
</evidence>
<proteinExistence type="inferred from homology"/>
<comment type="catalytic activity">
    <reaction evidence="15">
        <text>L-tyrosyl-[protein] + ATP = O-phospho-L-tyrosyl-[protein] + ADP + H(+)</text>
        <dbReference type="Rhea" id="RHEA:10596"/>
        <dbReference type="Rhea" id="RHEA-COMP:10136"/>
        <dbReference type="Rhea" id="RHEA-COMP:20101"/>
        <dbReference type="ChEBI" id="CHEBI:15378"/>
        <dbReference type="ChEBI" id="CHEBI:30616"/>
        <dbReference type="ChEBI" id="CHEBI:46858"/>
        <dbReference type="ChEBI" id="CHEBI:61978"/>
        <dbReference type="ChEBI" id="CHEBI:456216"/>
        <dbReference type="EC" id="2.7.10.2"/>
    </reaction>
</comment>
<keyword evidence="5" id="KW-1003">Cell membrane</keyword>
<feature type="domain" description="Polysaccharide chain length determinant N-terminal" evidence="18">
    <location>
        <begin position="25"/>
        <end position="103"/>
    </location>
</feature>
<accession>A0A3B0T232</accession>
<sequence>MHEMNKSTSDENIFRMVMSLLVPYWPLFAILVPVCLFGSWIYLKSTTPIYQATATLIIKDENKGVDDAKVMETMNTFDSKKIVENEIEVIQSRALMAEVVKDLQLYASVFEDKLIGSKPAYNTSPIIIELKKPEKIFQASGSEPLKFYFSYDSAKKTVNVNNRSYPVDKWVQGPAFGETKFKLNANQNYGTDNDLFYTFVHPKTLTRNLLGGLEANTVAKLSTVVRLTYNDPIPQRGEDILNHLILAYSQKAVSDRNDLAANTLTFIEDRMATVESELNELEISIQQFKSSEGAVDLSEQGKIYLQDVGAYDRQIAYDSRQLAVLNRVEKYVLSKNNQRGLVPSTVGASDPVLSSLLEKLYDSEIKYERLRKTTAENNPILVAVANEIEKIRPSIIESIRNQKSNLRASLGSLGYNADKSITALSSIPEKERALLEITREKAIKSELFAFLQRKREETALSYAPNGGDGRIVDMAESSAGPISPKPSLAYLIALIFAFGIGLAYIIIKEMMNKNVLFRSEIENYTNIPIAVELPFVPKITSKRGNNTVAKPGEAVLLDHFRQLGATLGLYDRNFSKKRVLVTSSITGEGKSFVSTNLAYCLAQSGKKVALIDMDFLKPQTTHYFELINSIGVLDFLNTKAHYNEILKNSPENKNLFIVPVGRKVKDHAALLLNGKLDVLFEELSRNFDFVIIDSAPVNLIADVKLLAEYSHKTLYVVRHATTPLKIVKNLRQSEILKSLKDVVIVFNGVKQRGVIKGDYGYGYGSDYNSYGEAYGALWKKKFDRVTP</sequence>
<reference evidence="21" key="1">
    <citation type="submission" date="2018-06" db="EMBL/GenBank/DDBJ databases">
        <authorList>
            <person name="Zhirakovskaya E."/>
        </authorList>
    </citation>
    <scope>NUCLEOTIDE SEQUENCE</scope>
</reference>
<dbReference type="GO" id="GO:0004715">
    <property type="term" value="F:non-membrane spanning protein tyrosine kinase activity"/>
    <property type="evidence" value="ECO:0007669"/>
    <property type="project" value="UniProtKB-EC"/>
</dbReference>
<evidence type="ECO:0000313" key="21">
    <source>
        <dbReference type="EMBL" id="VAW12791.1"/>
    </source>
</evidence>
<evidence type="ECO:0000256" key="14">
    <source>
        <dbReference type="ARBA" id="ARBA00023137"/>
    </source>
</evidence>
<dbReference type="CDD" id="cd05387">
    <property type="entry name" value="BY-kinase"/>
    <property type="match status" value="1"/>
</dbReference>
<dbReference type="InterPro" id="IPR003856">
    <property type="entry name" value="LPS_length_determ_N"/>
</dbReference>
<keyword evidence="6" id="KW-0997">Cell inner membrane</keyword>
<keyword evidence="13 17" id="KW-0472">Membrane</keyword>
<organism evidence="21">
    <name type="scientific">hydrothermal vent metagenome</name>
    <dbReference type="NCBI Taxonomy" id="652676"/>
    <lineage>
        <taxon>unclassified sequences</taxon>
        <taxon>metagenomes</taxon>
        <taxon>ecological metagenomes</taxon>
    </lineage>
</organism>
<evidence type="ECO:0000259" key="18">
    <source>
        <dbReference type="Pfam" id="PF02706"/>
    </source>
</evidence>
<evidence type="ECO:0000256" key="5">
    <source>
        <dbReference type="ARBA" id="ARBA00022475"/>
    </source>
</evidence>
<keyword evidence="8 17" id="KW-0812">Transmembrane</keyword>
<evidence type="ECO:0000256" key="13">
    <source>
        <dbReference type="ARBA" id="ARBA00023136"/>
    </source>
</evidence>
<dbReference type="InterPro" id="IPR005702">
    <property type="entry name" value="Wzc-like_C"/>
</dbReference>
<dbReference type="Pfam" id="PF13807">
    <property type="entry name" value="GNVR"/>
    <property type="match status" value="1"/>
</dbReference>
<keyword evidence="12 17" id="KW-1133">Transmembrane helix</keyword>
<comment type="similarity">
    <text evidence="3">Belongs to the etk/wzc family.</text>
</comment>
<evidence type="ECO:0000256" key="16">
    <source>
        <dbReference type="SAM" id="Coils"/>
    </source>
</evidence>
<keyword evidence="16" id="KW-0175">Coiled coil</keyword>
<evidence type="ECO:0000256" key="17">
    <source>
        <dbReference type="SAM" id="Phobius"/>
    </source>
</evidence>
<evidence type="ECO:0000256" key="6">
    <source>
        <dbReference type="ARBA" id="ARBA00022519"/>
    </source>
</evidence>
<dbReference type="InterPro" id="IPR032807">
    <property type="entry name" value="GNVR"/>
</dbReference>
<comment type="similarity">
    <text evidence="2">Belongs to the CpsD/CapB family.</text>
</comment>
<dbReference type="EMBL" id="UOEL01000094">
    <property type="protein sequence ID" value="VAW12791.1"/>
    <property type="molecule type" value="Genomic_DNA"/>
</dbReference>
<keyword evidence="11" id="KW-0067">ATP-binding</keyword>
<evidence type="ECO:0000256" key="9">
    <source>
        <dbReference type="ARBA" id="ARBA00022741"/>
    </source>
</evidence>
<keyword evidence="7 21" id="KW-0808">Transferase</keyword>
<dbReference type="Pfam" id="PF02706">
    <property type="entry name" value="Wzz"/>
    <property type="match status" value="1"/>
</dbReference>
<feature type="domain" description="AAA" evidence="19">
    <location>
        <begin position="587"/>
        <end position="705"/>
    </location>
</feature>
<dbReference type="Pfam" id="PF13614">
    <property type="entry name" value="AAA_31"/>
    <property type="match status" value="1"/>
</dbReference>
<evidence type="ECO:0000256" key="11">
    <source>
        <dbReference type="ARBA" id="ARBA00022840"/>
    </source>
</evidence>
<dbReference type="GO" id="GO:0005886">
    <property type="term" value="C:plasma membrane"/>
    <property type="evidence" value="ECO:0007669"/>
    <property type="project" value="UniProtKB-SubCell"/>
</dbReference>
<dbReference type="AlphaFoldDB" id="A0A3B0T232"/>
<dbReference type="SUPFAM" id="SSF52540">
    <property type="entry name" value="P-loop containing nucleoside triphosphate hydrolases"/>
    <property type="match status" value="1"/>
</dbReference>
<keyword evidence="14" id="KW-0829">Tyrosine-protein kinase</keyword>
<dbReference type="EC" id="2.7.10.2" evidence="4"/>
<feature type="domain" description="Tyrosine-protein kinase G-rich" evidence="20">
    <location>
        <begin position="431"/>
        <end position="510"/>
    </location>
</feature>
<evidence type="ECO:0000256" key="1">
    <source>
        <dbReference type="ARBA" id="ARBA00004429"/>
    </source>
</evidence>
<dbReference type="PANTHER" id="PTHR32309">
    <property type="entry name" value="TYROSINE-PROTEIN KINASE"/>
    <property type="match status" value="1"/>
</dbReference>
<evidence type="ECO:0000256" key="4">
    <source>
        <dbReference type="ARBA" id="ARBA00011903"/>
    </source>
</evidence>
<name>A0A3B0T232_9ZZZZ</name>
<evidence type="ECO:0000256" key="12">
    <source>
        <dbReference type="ARBA" id="ARBA00022989"/>
    </source>
</evidence>
<evidence type="ECO:0000256" key="15">
    <source>
        <dbReference type="ARBA" id="ARBA00051245"/>
    </source>
</evidence>
<feature type="coiled-coil region" evidence="16">
    <location>
        <begin position="264"/>
        <end position="291"/>
    </location>
</feature>
<keyword evidence="9" id="KW-0547">Nucleotide-binding</keyword>
<evidence type="ECO:0000256" key="3">
    <source>
        <dbReference type="ARBA" id="ARBA00008883"/>
    </source>
</evidence>
<keyword evidence="10 21" id="KW-0418">Kinase</keyword>
<feature type="transmembrane region" description="Helical" evidence="17">
    <location>
        <begin position="21"/>
        <end position="43"/>
    </location>
</feature>
<evidence type="ECO:0000256" key="7">
    <source>
        <dbReference type="ARBA" id="ARBA00022679"/>
    </source>
</evidence>
<evidence type="ECO:0000256" key="10">
    <source>
        <dbReference type="ARBA" id="ARBA00022777"/>
    </source>
</evidence>
<dbReference type="InterPro" id="IPR050445">
    <property type="entry name" value="Bact_polysacc_biosynth/exp"/>
</dbReference>
<protein>
    <recommendedName>
        <fullName evidence="4">non-specific protein-tyrosine kinase</fullName>
        <ecNumber evidence="4">2.7.10.2</ecNumber>
    </recommendedName>
</protein>
<dbReference type="Gene3D" id="3.40.50.300">
    <property type="entry name" value="P-loop containing nucleotide triphosphate hydrolases"/>
    <property type="match status" value="1"/>
</dbReference>
<feature type="transmembrane region" description="Helical" evidence="17">
    <location>
        <begin position="488"/>
        <end position="507"/>
    </location>
</feature>
<evidence type="ECO:0000256" key="8">
    <source>
        <dbReference type="ARBA" id="ARBA00022692"/>
    </source>
</evidence>
<dbReference type="InterPro" id="IPR027417">
    <property type="entry name" value="P-loop_NTPase"/>
</dbReference>
<dbReference type="PANTHER" id="PTHR32309:SF13">
    <property type="entry name" value="FERRIC ENTEROBACTIN TRANSPORT PROTEIN FEPE"/>
    <property type="match status" value="1"/>
</dbReference>
<gene>
    <name evidence="21" type="ORF">MNBD_BACTEROID03-196</name>
</gene>
<dbReference type="InterPro" id="IPR025669">
    <property type="entry name" value="AAA_dom"/>
</dbReference>
<evidence type="ECO:0000259" key="19">
    <source>
        <dbReference type="Pfam" id="PF13614"/>
    </source>
</evidence>
<comment type="subcellular location">
    <subcellularLocation>
        <location evidence="1">Cell inner membrane</location>
        <topology evidence="1">Multi-pass membrane protein</topology>
    </subcellularLocation>
</comment>
<evidence type="ECO:0000259" key="20">
    <source>
        <dbReference type="Pfam" id="PF13807"/>
    </source>
</evidence>